<keyword evidence="3" id="KW-0347">Helicase</keyword>
<dbReference type="InterPro" id="IPR055206">
    <property type="entry name" value="DEXQc_SUV3"/>
</dbReference>
<dbReference type="PANTHER" id="PTHR12131">
    <property type="entry name" value="ATP-DEPENDENT RNA AND DNA HELICASE"/>
    <property type="match status" value="1"/>
</dbReference>
<feature type="domain" description="ATP-dependent RNA helicase SUV3 DEXQ-box helicase" evidence="5">
    <location>
        <begin position="18"/>
        <end position="51"/>
    </location>
</feature>
<comment type="caution">
    <text evidence="6">The sequence shown here is derived from an EMBL/GenBank/DDBJ whole genome shotgun (WGS) entry which is preliminary data.</text>
</comment>
<dbReference type="GO" id="GO:0004386">
    <property type="term" value="F:helicase activity"/>
    <property type="evidence" value="ECO:0007669"/>
    <property type="project" value="UniProtKB-KW"/>
</dbReference>
<dbReference type="SUPFAM" id="SSF52540">
    <property type="entry name" value="P-loop containing nucleoside triphosphate hydrolases"/>
    <property type="match status" value="1"/>
</dbReference>
<accession>A0A8H4AKP9</accession>
<keyword evidence="1" id="KW-0547">Nucleotide-binding</keyword>
<keyword evidence="7" id="KW-1185">Reference proteome</keyword>
<evidence type="ECO:0000256" key="2">
    <source>
        <dbReference type="ARBA" id="ARBA00022801"/>
    </source>
</evidence>
<dbReference type="InterPro" id="IPR027417">
    <property type="entry name" value="P-loop_NTPase"/>
</dbReference>
<proteinExistence type="predicted"/>
<dbReference type="Gene3D" id="3.40.50.300">
    <property type="entry name" value="P-loop containing nucleotide triphosphate hydrolases"/>
    <property type="match status" value="2"/>
</dbReference>
<sequence length="122" mass="13732">MNVMSNEAKKQLSDLRFPAEWHPAARTIQRKIILHIGPTNSGKTYNALKCLGKGVPYNFVTGEERRELKGIHVPLTSSTIEMINLQKQVGMVVIDEIQMISDQQRGWACAWAWTQALLGTLI</sequence>
<dbReference type="GO" id="GO:0005524">
    <property type="term" value="F:ATP binding"/>
    <property type="evidence" value="ECO:0007669"/>
    <property type="project" value="UniProtKB-KW"/>
</dbReference>
<dbReference type="PANTHER" id="PTHR12131:SF1">
    <property type="entry name" value="ATP-DEPENDENT RNA HELICASE SUPV3L1, MITOCHONDRIAL-RELATED"/>
    <property type="match status" value="1"/>
</dbReference>
<evidence type="ECO:0000256" key="3">
    <source>
        <dbReference type="ARBA" id="ARBA00022806"/>
    </source>
</evidence>
<dbReference type="Proteomes" id="UP000439903">
    <property type="component" value="Unassembled WGS sequence"/>
</dbReference>
<reference evidence="6 7" key="1">
    <citation type="journal article" date="2019" name="Environ. Microbiol.">
        <title>At the nexus of three kingdoms: the genome of the mycorrhizal fungus Gigaspora margarita provides insights into plant, endobacterial and fungal interactions.</title>
        <authorList>
            <person name="Venice F."/>
            <person name="Ghignone S."/>
            <person name="Salvioli di Fossalunga A."/>
            <person name="Amselem J."/>
            <person name="Novero M."/>
            <person name="Xianan X."/>
            <person name="Sedzielewska Toro K."/>
            <person name="Morin E."/>
            <person name="Lipzen A."/>
            <person name="Grigoriev I.V."/>
            <person name="Henrissat B."/>
            <person name="Martin F.M."/>
            <person name="Bonfante P."/>
        </authorList>
    </citation>
    <scope>NUCLEOTIDE SEQUENCE [LARGE SCALE GENOMIC DNA]</scope>
    <source>
        <strain evidence="6 7">BEG34</strain>
    </source>
</reference>
<dbReference type="OrthoDB" id="2429726at2759"/>
<dbReference type="GO" id="GO:0016787">
    <property type="term" value="F:hydrolase activity"/>
    <property type="evidence" value="ECO:0007669"/>
    <property type="project" value="UniProtKB-KW"/>
</dbReference>
<organism evidence="6 7">
    <name type="scientific">Gigaspora margarita</name>
    <dbReference type="NCBI Taxonomy" id="4874"/>
    <lineage>
        <taxon>Eukaryota</taxon>
        <taxon>Fungi</taxon>
        <taxon>Fungi incertae sedis</taxon>
        <taxon>Mucoromycota</taxon>
        <taxon>Glomeromycotina</taxon>
        <taxon>Glomeromycetes</taxon>
        <taxon>Diversisporales</taxon>
        <taxon>Gigasporaceae</taxon>
        <taxon>Gigaspora</taxon>
    </lineage>
</organism>
<name>A0A8H4AKP9_GIGMA</name>
<evidence type="ECO:0000313" key="6">
    <source>
        <dbReference type="EMBL" id="KAF0507723.1"/>
    </source>
</evidence>
<dbReference type="InterPro" id="IPR050699">
    <property type="entry name" value="RNA-DNA_Helicase"/>
</dbReference>
<evidence type="ECO:0000313" key="7">
    <source>
        <dbReference type="Proteomes" id="UP000439903"/>
    </source>
</evidence>
<dbReference type="GO" id="GO:0000965">
    <property type="term" value="P:mitochondrial RNA 3'-end processing"/>
    <property type="evidence" value="ECO:0007669"/>
    <property type="project" value="TreeGrafter"/>
</dbReference>
<dbReference type="AlphaFoldDB" id="A0A8H4AKP9"/>
<dbReference type="EMBL" id="WTPW01000477">
    <property type="protein sequence ID" value="KAF0507723.1"/>
    <property type="molecule type" value="Genomic_DNA"/>
</dbReference>
<dbReference type="Pfam" id="PF22527">
    <property type="entry name" value="DEXQc_Suv3"/>
    <property type="match status" value="2"/>
</dbReference>
<feature type="domain" description="ATP-dependent RNA helicase SUV3 DEXQ-box helicase" evidence="5">
    <location>
        <begin position="53"/>
        <end position="119"/>
    </location>
</feature>
<evidence type="ECO:0000256" key="1">
    <source>
        <dbReference type="ARBA" id="ARBA00022741"/>
    </source>
</evidence>
<evidence type="ECO:0000256" key="4">
    <source>
        <dbReference type="ARBA" id="ARBA00022840"/>
    </source>
</evidence>
<keyword evidence="4" id="KW-0067">ATP-binding</keyword>
<keyword evidence="2 6" id="KW-0378">Hydrolase</keyword>
<dbReference type="GO" id="GO:0045025">
    <property type="term" value="C:mitochondrial degradosome"/>
    <property type="evidence" value="ECO:0007669"/>
    <property type="project" value="TreeGrafter"/>
</dbReference>
<evidence type="ECO:0000259" key="5">
    <source>
        <dbReference type="Pfam" id="PF22527"/>
    </source>
</evidence>
<protein>
    <submittedName>
        <fullName evidence="6">P-loop containing nucleoside triphosphate hydrolase protein</fullName>
    </submittedName>
</protein>
<gene>
    <name evidence="6" type="ORF">F8M41_018942</name>
</gene>